<evidence type="ECO:0000256" key="1">
    <source>
        <dbReference type="ARBA" id="ARBA00004496"/>
    </source>
</evidence>
<dbReference type="InterPro" id="IPR000713">
    <property type="entry name" value="Mur_ligase_N"/>
</dbReference>
<dbReference type="InterPro" id="IPR036565">
    <property type="entry name" value="Mur-like_cat_sf"/>
</dbReference>
<dbReference type="InterPro" id="IPR036615">
    <property type="entry name" value="Mur_ligase_C_dom_sf"/>
</dbReference>
<comment type="catalytic activity">
    <reaction evidence="8">
        <text>UDP-N-acetyl-alpha-D-muramate + L-alanine + ATP = UDP-N-acetyl-alpha-D-muramoyl-L-alanine + ADP + phosphate + H(+)</text>
        <dbReference type="Rhea" id="RHEA:23372"/>
        <dbReference type="ChEBI" id="CHEBI:15378"/>
        <dbReference type="ChEBI" id="CHEBI:30616"/>
        <dbReference type="ChEBI" id="CHEBI:43474"/>
        <dbReference type="ChEBI" id="CHEBI:57972"/>
        <dbReference type="ChEBI" id="CHEBI:70757"/>
        <dbReference type="ChEBI" id="CHEBI:83898"/>
        <dbReference type="ChEBI" id="CHEBI:456216"/>
        <dbReference type="EC" id="6.3.2.8"/>
    </reaction>
</comment>
<proteinExistence type="inferred from homology"/>
<dbReference type="InterPro" id="IPR005758">
    <property type="entry name" value="UDP-N-AcMur_Ala_ligase_MurC"/>
</dbReference>
<dbReference type="NCBIfam" id="TIGR01082">
    <property type="entry name" value="murC"/>
    <property type="match status" value="1"/>
</dbReference>
<dbReference type="AlphaFoldDB" id="A0A644TZQ2"/>
<dbReference type="InterPro" id="IPR050061">
    <property type="entry name" value="MurCDEF_pg_biosynth"/>
</dbReference>
<keyword evidence="5 12" id="KW-0436">Ligase</keyword>
<dbReference type="GO" id="GO:0005524">
    <property type="term" value="F:ATP binding"/>
    <property type="evidence" value="ECO:0007669"/>
    <property type="project" value="UniProtKB-KW"/>
</dbReference>
<keyword evidence="7" id="KW-0067">ATP-binding</keyword>
<dbReference type="Pfam" id="PF01225">
    <property type="entry name" value="Mur_ligase"/>
    <property type="match status" value="1"/>
</dbReference>
<dbReference type="Gene3D" id="3.90.190.20">
    <property type="entry name" value="Mur ligase, C-terminal domain"/>
    <property type="match status" value="1"/>
</dbReference>
<dbReference type="Gene3D" id="3.40.1190.10">
    <property type="entry name" value="Mur-like, catalytic domain"/>
    <property type="match status" value="1"/>
</dbReference>
<dbReference type="GO" id="GO:0009252">
    <property type="term" value="P:peptidoglycan biosynthetic process"/>
    <property type="evidence" value="ECO:0007669"/>
    <property type="project" value="UniProtKB-UniPathway"/>
</dbReference>
<keyword evidence="6" id="KW-0547">Nucleotide-binding</keyword>
<feature type="domain" description="Mur ligase C-terminal" evidence="10">
    <location>
        <begin position="313"/>
        <end position="438"/>
    </location>
</feature>
<sequence>MKRVYLIGIGGIGMSALARYYKHAGSLVAGYDRTPGKITAELENEGIDIHFEDNIDLIPSEIRFNTDDTLVIYTPAVPADLKELVYFRDGGFRLVKRSLALGEVAASKKTLAVAGTHGKTSTSTLLAHIVTSSGKGCTAFLGGISKNYHTNLLLSKGEFLVAEADEFDRSFLQLWPDTAIITSTDADHLDIYSNHKNIKEAFSEFASQIKPGGNLIIKNSLELDKSLNEGVKLYTYSFDKGGDFHAEDIKLLSGGYFSFTLVHPEGRITDCRVGIPGWVNVENGIAASAAALLNGIDEESVKIALNSFAGVERRFDIHINTPSIAYIDDYAHHPNEISAAISSIRDIFPGRRLTGIFQPHLYTRTRDFAEEFAKSLDKLDELILMDIYPARELPIEGVNSEMILNMMSLEKRRVVKREDLLDYVSSTEPDILITFGAGDIDRFIDPLTEMLKKRYNV</sequence>
<evidence type="ECO:0000256" key="3">
    <source>
        <dbReference type="ARBA" id="ARBA00012211"/>
    </source>
</evidence>
<dbReference type="HAMAP" id="MF_00046">
    <property type="entry name" value="MurC"/>
    <property type="match status" value="1"/>
</dbReference>
<dbReference type="Pfam" id="PF08245">
    <property type="entry name" value="Mur_ligase_M"/>
    <property type="match status" value="1"/>
</dbReference>
<dbReference type="PANTHER" id="PTHR43445">
    <property type="entry name" value="UDP-N-ACETYLMURAMATE--L-ALANINE LIGASE-RELATED"/>
    <property type="match status" value="1"/>
</dbReference>
<dbReference type="SUPFAM" id="SSF51984">
    <property type="entry name" value="MurCD N-terminal domain"/>
    <property type="match status" value="1"/>
</dbReference>
<keyword evidence="4" id="KW-0963">Cytoplasm</keyword>
<dbReference type="SUPFAM" id="SSF53623">
    <property type="entry name" value="MurD-like peptide ligases, catalytic domain"/>
    <property type="match status" value="1"/>
</dbReference>
<dbReference type="EMBL" id="VSSQ01000066">
    <property type="protein sequence ID" value="MPL72448.1"/>
    <property type="molecule type" value="Genomic_DNA"/>
</dbReference>
<evidence type="ECO:0000256" key="8">
    <source>
        <dbReference type="ARBA" id="ARBA00047833"/>
    </source>
</evidence>
<dbReference type="GO" id="GO:0008763">
    <property type="term" value="F:UDP-N-acetylmuramate-L-alanine ligase activity"/>
    <property type="evidence" value="ECO:0007669"/>
    <property type="project" value="UniProtKB-EC"/>
</dbReference>
<evidence type="ECO:0000256" key="4">
    <source>
        <dbReference type="ARBA" id="ARBA00022490"/>
    </source>
</evidence>
<feature type="domain" description="Mur ligase central" evidence="11">
    <location>
        <begin position="113"/>
        <end position="291"/>
    </location>
</feature>
<evidence type="ECO:0000256" key="2">
    <source>
        <dbReference type="ARBA" id="ARBA00004752"/>
    </source>
</evidence>
<dbReference type="GO" id="GO:0005737">
    <property type="term" value="C:cytoplasm"/>
    <property type="evidence" value="ECO:0007669"/>
    <property type="project" value="UniProtKB-SubCell"/>
</dbReference>
<organism evidence="12">
    <name type="scientific">bioreactor metagenome</name>
    <dbReference type="NCBI Taxonomy" id="1076179"/>
    <lineage>
        <taxon>unclassified sequences</taxon>
        <taxon>metagenomes</taxon>
        <taxon>ecological metagenomes</taxon>
    </lineage>
</organism>
<evidence type="ECO:0000259" key="9">
    <source>
        <dbReference type="Pfam" id="PF01225"/>
    </source>
</evidence>
<comment type="pathway">
    <text evidence="2">Cell wall biogenesis; peptidoglycan biosynthesis.</text>
</comment>
<feature type="domain" description="Mur ligase N-terminal catalytic" evidence="9">
    <location>
        <begin position="4"/>
        <end position="108"/>
    </location>
</feature>
<evidence type="ECO:0000313" key="12">
    <source>
        <dbReference type="EMBL" id="MPL72448.1"/>
    </source>
</evidence>
<dbReference type="Gene3D" id="3.40.50.720">
    <property type="entry name" value="NAD(P)-binding Rossmann-like Domain"/>
    <property type="match status" value="1"/>
</dbReference>
<evidence type="ECO:0000256" key="7">
    <source>
        <dbReference type="ARBA" id="ARBA00022840"/>
    </source>
</evidence>
<dbReference type="InterPro" id="IPR013221">
    <property type="entry name" value="Mur_ligase_cen"/>
</dbReference>
<comment type="subcellular location">
    <subcellularLocation>
        <location evidence="1">Cytoplasm</location>
    </subcellularLocation>
</comment>
<dbReference type="PANTHER" id="PTHR43445:SF3">
    <property type="entry name" value="UDP-N-ACETYLMURAMATE--L-ALANINE LIGASE"/>
    <property type="match status" value="1"/>
</dbReference>
<evidence type="ECO:0000259" key="10">
    <source>
        <dbReference type="Pfam" id="PF02875"/>
    </source>
</evidence>
<accession>A0A644TZQ2</accession>
<dbReference type="EC" id="6.3.2.8" evidence="3"/>
<evidence type="ECO:0000256" key="6">
    <source>
        <dbReference type="ARBA" id="ARBA00022741"/>
    </source>
</evidence>
<evidence type="ECO:0000259" key="11">
    <source>
        <dbReference type="Pfam" id="PF08245"/>
    </source>
</evidence>
<dbReference type="SUPFAM" id="SSF53244">
    <property type="entry name" value="MurD-like peptide ligases, peptide-binding domain"/>
    <property type="match status" value="1"/>
</dbReference>
<gene>
    <name evidence="12" type="primary">murC_9</name>
    <name evidence="12" type="ORF">SDC9_18233</name>
</gene>
<dbReference type="InterPro" id="IPR004101">
    <property type="entry name" value="Mur_ligase_C"/>
</dbReference>
<comment type="caution">
    <text evidence="12">The sequence shown here is derived from an EMBL/GenBank/DDBJ whole genome shotgun (WGS) entry which is preliminary data.</text>
</comment>
<evidence type="ECO:0000256" key="5">
    <source>
        <dbReference type="ARBA" id="ARBA00022598"/>
    </source>
</evidence>
<name>A0A644TZQ2_9ZZZZ</name>
<protein>
    <recommendedName>
        <fullName evidence="3">UDP-N-acetylmuramate--L-alanine ligase</fullName>
        <ecNumber evidence="3">6.3.2.8</ecNumber>
    </recommendedName>
</protein>
<reference evidence="12" key="1">
    <citation type="submission" date="2019-08" db="EMBL/GenBank/DDBJ databases">
        <authorList>
            <person name="Kucharzyk K."/>
            <person name="Murdoch R.W."/>
            <person name="Higgins S."/>
            <person name="Loffler F."/>
        </authorList>
    </citation>
    <scope>NUCLEOTIDE SEQUENCE</scope>
</reference>
<dbReference type="Pfam" id="PF02875">
    <property type="entry name" value="Mur_ligase_C"/>
    <property type="match status" value="1"/>
</dbReference>
<dbReference type="UniPathway" id="UPA00219"/>